<dbReference type="EMBL" id="PYGD01000001">
    <property type="protein sequence ID" value="PSK94869.1"/>
    <property type="molecule type" value="Genomic_DNA"/>
</dbReference>
<sequence>MKKGLLYTVLMLAVVAGSLQTRAQANIEVFGQNRIQYRRFDWKFYDAEHFKIFHYDRSGRELARYVAEQAEQDIAAIERRLGGLFPERINIILFNAYDEFQQSNIGLNGDLQLQNDNPAGTVNIVGDKLVIYFTGKHADLKRQLRQGMAKVVMERLMFGENFREMVRNAVLLNLPPWVTEGYVDFVVDGWTTNDDNDWKNLVMPEGKVRFDVIANKNPRLAGKAFWKYISVKYGDNNVKNLLYLTQLKSSLSKALELTINQKLQPACDSLVSFYQQRYAFEEQIFEPLDTNAALIRIPVPNDESRIRDIMVSPRGGDVAYVEWKFGEYKVILEKTRIIEGVPKREKTVLLTGGVKNHRENDDPDYPLLSWNNTGFKLGVIFKNRNRLRIRVYNSVKAKMEDFRIPPNRFDRITGFTFMEDDDKLLISAIRKGQSDLFDYRLKGGRMTQITDDAWDDVAPVFVSGGSRKGVLFLSNRPEPYLNIKPLPNELPAGPMNAFFYNATTGSYDLLQLTRNQKGSIEQPVAYGSDHFAYLSDQNGVRNRFVILFARSAKNQDSAYSVPMTNFSRSILYQQYNPASGKIADVVQTRDNYDIFFRNIDLPAPDGAAKPKKLLPLSFVDGVINYKTAVSAAPINFMEGKGKEIKEKDPFDIQSGNSFQNEFSRRSKLNPADSAAVEPGPESNALADMLDLKQPADTAVKISRSGDKAGAEEPVVTSSSGATASDNKRIVYVDSTFIDMRSEKYRLSFKPDFFSARVDNGVVFNRYQPYNNSGGQFTNPSLAGMLTASLNDKMEDYRFTGGIRIPVNFSGLTYYLQFENFRRRVDWGILLLRQENKYNYSFMIDPNQPAFIEPGKSTTTILQGSASYPLDKVKSFRMHFGLRQDRMVVKAQDAIGLALPNTQDYWALSRFEFVYDDTRNPAMNIWNGLRYKLFADYMYKIYSDNEFYNAGGSTQFYKNGGFFNVGFDIRYYHKIYKNFIAAVRASGAHSAGNQKIMYVMGGIDNAFSPKYSNALQPSDKNSYAFQALATSLRGYDQNARNGNTYGLINAELRFPILNTLMRRPIRSTLLDNLQAVAFVDMGSAWEGLIPNANDANRHYTVNWPGGNQPTVTLQLPNYADRGIAIGYGAGLRTMLFGYFVRADAAWNIRREFTWYIGLGTDF</sequence>
<keyword evidence="1" id="KW-0732">Signal</keyword>
<dbReference type="AlphaFoldDB" id="A0A2P8DCD1"/>
<dbReference type="Gene3D" id="2.40.160.50">
    <property type="entry name" value="membrane protein fhac: a member of the omp85/tpsb transporter family"/>
    <property type="match status" value="1"/>
</dbReference>
<dbReference type="Proteomes" id="UP000240572">
    <property type="component" value="Unassembled WGS sequence"/>
</dbReference>
<feature type="chain" id="PRO_5015178639" description="WD40 repeat protein" evidence="1">
    <location>
        <begin position="24"/>
        <end position="1161"/>
    </location>
</feature>
<comment type="caution">
    <text evidence="2">The sequence shown here is derived from an EMBL/GenBank/DDBJ whole genome shotgun (WGS) entry which is preliminary data.</text>
</comment>
<evidence type="ECO:0000313" key="3">
    <source>
        <dbReference type="Proteomes" id="UP000240572"/>
    </source>
</evidence>
<protein>
    <recommendedName>
        <fullName evidence="4">WD40 repeat protein</fullName>
    </recommendedName>
</protein>
<dbReference type="Gene3D" id="2.120.10.30">
    <property type="entry name" value="TolB, C-terminal domain"/>
    <property type="match status" value="1"/>
</dbReference>
<dbReference type="SUPFAM" id="SSF82171">
    <property type="entry name" value="DPP6 N-terminal domain-like"/>
    <property type="match status" value="1"/>
</dbReference>
<proteinExistence type="predicted"/>
<name>A0A2P8DCD1_9BACT</name>
<dbReference type="RefSeq" id="WP_106521554.1">
    <property type="nucleotide sequence ID" value="NZ_PYGD01000001.1"/>
</dbReference>
<evidence type="ECO:0000256" key="1">
    <source>
        <dbReference type="SAM" id="SignalP"/>
    </source>
</evidence>
<organism evidence="2 3">
    <name type="scientific">Taibaiella chishuiensis</name>
    <dbReference type="NCBI Taxonomy" id="1434707"/>
    <lineage>
        <taxon>Bacteria</taxon>
        <taxon>Pseudomonadati</taxon>
        <taxon>Bacteroidota</taxon>
        <taxon>Chitinophagia</taxon>
        <taxon>Chitinophagales</taxon>
        <taxon>Chitinophagaceae</taxon>
        <taxon>Taibaiella</taxon>
    </lineage>
</organism>
<evidence type="ECO:0008006" key="4">
    <source>
        <dbReference type="Google" id="ProtNLM"/>
    </source>
</evidence>
<evidence type="ECO:0000313" key="2">
    <source>
        <dbReference type="EMBL" id="PSK94869.1"/>
    </source>
</evidence>
<feature type="signal peptide" evidence="1">
    <location>
        <begin position="1"/>
        <end position="23"/>
    </location>
</feature>
<dbReference type="OrthoDB" id="9760276at2"/>
<dbReference type="InterPro" id="IPR011042">
    <property type="entry name" value="6-blade_b-propeller_TolB-like"/>
</dbReference>
<reference evidence="2 3" key="1">
    <citation type="submission" date="2018-03" db="EMBL/GenBank/DDBJ databases">
        <title>Genomic Encyclopedia of Type Strains, Phase III (KMG-III): the genomes of soil and plant-associated and newly described type strains.</title>
        <authorList>
            <person name="Whitman W."/>
        </authorList>
    </citation>
    <scope>NUCLEOTIDE SEQUENCE [LARGE SCALE GENOMIC DNA]</scope>
    <source>
        <strain evidence="2 3">CGMCC 1.12700</strain>
    </source>
</reference>
<gene>
    <name evidence="2" type="ORF">B0I18_1011032</name>
</gene>
<keyword evidence="3" id="KW-1185">Reference proteome</keyword>
<accession>A0A2P8DCD1</accession>